<protein>
    <submittedName>
        <fullName evidence="1">Uncharacterized protein</fullName>
    </submittedName>
</protein>
<dbReference type="EMBL" id="GDID01007726">
    <property type="protein sequence ID" value="JAP88880.1"/>
    <property type="molecule type" value="Transcribed_RNA"/>
</dbReference>
<accession>A0A146JWC0</accession>
<feature type="non-terminal residue" evidence="1">
    <location>
        <position position="335"/>
    </location>
</feature>
<proteinExistence type="predicted"/>
<gene>
    <name evidence="1" type="ORF">TPC1_31625</name>
</gene>
<reference evidence="1" key="1">
    <citation type="submission" date="2015-07" db="EMBL/GenBank/DDBJ databases">
        <title>Adaptation to a free-living lifestyle via gene acquisitions in the diplomonad Trepomonas sp. PC1.</title>
        <authorList>
            <person name="Xu F."/>
            <person name="Jerlstrom-Hultqvist J."/>
            <person name="Kolisko M."/>
            <person name="Simpson A.G.B."/>
            <person name="Roger A.J."/>
            <person name="Svard S.G."/>
            <person name="Andersson J.O."/>
        </authorList>
    </citation>
    <scope>NUCLEOTIDE SEQUENCE</scope>
    <source>
        <strain evidence="1">PC1</strain>
    </source>
</reference>
<name>A0A146JWC0_9EUKA</name>
<dbReference type="AlphaFoldDB" id="A0A146JWC0"/>
<sequence>FQFRFNDTEILIVRSLIFNNCKQAMIPQTSFYKIMISQLKISKMTFQHILNYIQPSSKTDFTEQDVLLIFRLLAAFQNKCDIENINEMKQITFSHIIQLEKPQDELSIREESVDNKMQQKNNETIFQIGSLSNVNSRTKQQASQSVYETYDNGIDYDEQLEQFKLMTTHFDSQMIITKSQQKLLQIDVDQASKLLNVSIQNIKRIYDPDEKQFCQINQLVSQFPNKIQQLINLKDNPNHKQFLSLKTKNIINTLQQLITYEQDKQSQIGEMIALYQQQVIALKSEQQELIENLRKQQFQHLEIGIGMGYSYSDDFTKTTSTTFLESSLNLEGKSK</sequence>
<organism evidence="1">
    <name type="scientific">Trepomonas sp. PC1</name>
    <dbReference type="NCBI Taxonomy" id="1076344"/>
    <lineage>
        <taxon>Eukaryota</taxon>
        <taxon>Metamonada</taxon>
        <taxon>Diplomonadida</taxon>
        <taxon>Hexamitidae</taxon>
        <taxon>Hexamitinae</taxon>
        <taxon>Trepomonas</taxon>
    </lineage>
</organism>
<evidence type="ECO:0000313" key="1">
    <source>
        <dbReference type="EMBL" id="JAP88880.1"/>
    </source>
</evidence>
<feature type="non-terminal residue" evidence="1">
    <location>
        <position position="1"/>
    </location>
</feature>